<feature type="domain" description="SHSP" evidence="3">
    <location>
        <begin position="22"/>
        <end position="126"/>
    </location>
</feature>
<dbReference type="PROSITE" id="PS01031">
    <property type="entry name" value="SHSP"/>
    <property type="match status" value="1"/>
</dbReference>
<dbReference type="OrthoDB" id="198277at2157"/>
<evidence type="ECO:0000259" key="3">
    <source>
        <dbReference type="PROSITE" id="PS01031"/>
    </source>
</evidence>
<dbReference type="CDD" id="cd06464">
    <property type="entry name" value="ACD_sHsps-like"/>
    <property type="match status" value="1"/>
</dbReference>
<dbReference type="STRING" id="263820.PTO0739"/>
<dbReference type="KEGG" id="pto:PTO0739"/>
<dbReference type="AlphaFoldDB" id="Q6L128"/>
<keyword evidence="4" id="KW-0346">Stress response</keyword>
<dbReference type="GeneID" id="2845043"/>
<dbReference type="EMBL" id="AE017261">
    <property type="protein sequence ID" value="AAT43324.1"/>
    <property type="molecule type" value="Genomic_DNA"/>
</dbReference>
<dbReference type="eggNOG" id="arCOG01832">
    <property type="taxonomic scope" value="Archaea"/>
</dbReference>
<dbReference type="PaxDb" id="263820-PTO0739"/>
<dbReference type="InterPro" id="IPR008978">
    <property type="entry name" value="HSP20-like_chaperone"/>
</dbReference>
<dbReference type="SUPFAM" id="SSF49764">
    <property type="entry name" value="HSP20-like chaperones"/>
    <property type="match status" value="1"/>
</dbReference>
<reference evidence="4" key="2">
    <citation type="submission" date="2004-02" db="EMBL/GenBank/DDBJ databases">
        <authorList>
            <person name="Fuetterer O."/>
            <person name="Angelov A."/>
            <person name="Liesegang H."/>
            <person name="Gottschalk G."/>
            <person name="Schleper C."/>
            <person name="Schepers B."/>
            <person name="Dock C."/>
            <person name="Antranikian G."/>
            <person name="Liebl W."/>
        </authorList>
    </citation>
    <scope>NUCLEOTIDE SEQUENCE</scope>
    <source>
        <strain evidence="4">DSM 9790</strain>
    </source>
</reference>
<dbReference type="NCBIfam" id="NF041799">
    <property type="entry name" value="Hsp14"/>
    <property type="match status" value="1"/>
</dbReference>
<evidence type="ECO:0000256" key="1">
    <source>
        <dbReference type="PROSITE-ProRule" id="PRU00285"/>
    </source>
</evidence>
<dbReference type="EMBL" id="FWYE01000001">
    <property type="protein sequence ID" value="SMD30368.1"/>
    <property type="molecule type" value="Genomic_DNA"/>
</dbReference>
<dbReference type="Gene3D" id="2.60.40.790">
    <property type="match status" value="1"/>
</dbReference>
<dbReference type="InParanoid" id="Q6L128"/>
<dbReference type="Pfam" id="PF00011">
    <property type="entry name" value="HSP20"/>
    <property type="match status" value="1"/>
</dbReference>
<evidence type="ECO:0000313" key="6">
    <source>
        <dbReference type="Proteomes" id="UP000000438"/>
    </source>
</evidence>
<dbReference type="SMR" id="Q6L128"/>
<accession>A0A8G2FVR2</accession>
<dbReference type="Proteomes" id="UP000192315">
    <property type="component" value="Unassembled WGS sequence"/>
</dbReference>
<comment type="similarity">
    <text evidence="1 2">Belongs to the small heat shock protein (HSP20) family.</text>
</comment>
<evidence type="ECO:0000313" key="7">
    <source>
        <dbReference type="Proteomes" id="UP000192315"/>
    </source>
</evidence>
<organism evidence="4 6">
    <name type="scientific">Picrophilus torridus (strain ATCC 700027 / DSM 9790 / JCM 10055 / NBRC 100828 / KAW 2/3)</name>
    <dbReference type="NCBI Taxonomy" id="1122961"/>
    <lineage>
        <taxon>Archaea</taxon>
        <taxon>Methanobacteriati</taxon>
        <taxon>Thermoplasmatota</taxon>
        <taxon>Thermoplasmata</taxon>
        <taxon>Thermoplasmatales</taxon>
        <taxon>Picrophilaceae</taxon>
        <taxon>Picrophilus</taxon>
    </lineage>
</organism>
<keyword evidence="7" id="KW-1185">Reference proteome</keyword>
<evidence type="ECO:0000256" key="2">
    <source>
        <dbReference type="RuleBase" id="RU003616"/>
    </source>
</evidence>
<gene>
    <name evidence="4" type="ordered locus">PTO0739</name>
    <name evidence="5" type="ORF">SAMN02745355_0247</name>
</gene>
<protein>
    <submittedName>
        <fullName evidence="4 5">Heat shock protein Hsp20</fullName>
    </submittedName>
</protein>
<dbReference type="HOGENOM" id="CLU_046737_9_5_2"/>
<accession>Q6L128</accession>
<dbReference type="RefSeq" id="WP_011177540.1">
    <property type="nucleotide sequence ID" value="NC_005877.1"/>
</dbReference>
<name>Q6L128_PICTO</name>
<proteinExistence type="inferred from homology"/>
<sequence>MYRPLKFYSNEFIKNINDRAQEIISFLYPPMTMYQENGYIYIDLDMPGFKKDNISVTLEKSYVVINASREINKGGTVFENQRPSKVFKRIQLPGEPDKNADVSAKYEDGVLHLSIPAKDVKSIKVE</sequence>
<reference evidence="4 6" key="1">
    <citation type="journal article" date="2004" name="Proc. Natl. Acad. Sci. U.S.A.">
        <title>Genome sequence of Picrophilus torridus and its implications for life around pH 0.</title>
        <authorList>
            <person name="Futterer O."/>
            <person name="Angelov A."/>
            <person name="Liesegang H."/>
            <person name="Gottschalk G."/>
            <person name="Schleper C."/>
            <person name="Schepers B."/>
            <person name="Dock C."/>
            <person name="Antranikian G."/>
            <person name="Liebl W."/>
        </authorList>
    </citation>
    <scope>NUCLEOTIDE SEQUENCE [LARGE SCALE GENOMIC DNA]</scope>
    <source>
        <strain evidence="6">ATCC 700027 / DSM 9790 / JCM 10055 / NBRC 100828</strain>
        <strain evidence="4">DSM 9790</strain>
    </source>
</reference>
<evidence type="ECO:0000313" key="5">
    <source>
        <dbReference type="EMBL" id="SMD30368.1"/>
    </source>
</evidence>
<evidence type="ECO:0000313" key="4">
    <source>
        <dbReference type="EMBL" id="AAT43324.1"/>
    </source>
</evidence>
<dbReference type="Proteomes" id="UP000000438">
    <property type="component" value="Chromosome"/>
</dbReference>
<reference evidence="5 7" key="3">
    <citation type="submission" date="2017-04" db="EMBL/GenBank/DDBJ databases">
        <authorList>
            <person name="Varghese N."/>
            <person name="Submissions S."/>
        </authorList>
    </citation>
    <scope>NUCLEOTIDE SEQUENCE [LARGE SCALE GENOMIC DNA]</scope>
    <source>
        <strain evidence="5 7">DSM 9789</strain>
    </source>
</reference>
<dbReference type="InterPro" id="IPR002068">
    <property type="entry name" value="A-crystallin/Hsp20_dom"/>
</dbReference>